<protein>
    <recommendedName>
        <fullName evidence="4">Conjugal transfer protein</fullName>
    </recommendedName>
</protein>
<dbReference type="EMBL" id="JBBMFD010000009">
    <property type="protein sequence ID" value="MEQ2440554.1"/>
    <property type="molecule type" value="Genomic_DNA"/>
</dbReference>
<evidence type="ECO:0000313" key="3">
    <source>
        <dbReference type="Proteomes" id="UP001489509"/>
    </source>
</evidence>
<feature type="transmembrane region" description="Helical" evidence="1">
    <location>
        <begin position="49"/>
        <end position="69"/>
    </location>
</feature>
<gene>
    <name evidence="2" type="ORF">WMO26_06925</name>
</gene>
<reference evidence="2 3" key="1">
    <citation type="submission" date="2024-03" db="EMBL/GenBank/DDBJ databases">
        <title>Human intestinal bacterial collection.</title>
        <authorList>
            <person name="Pauvert C."/>
            <person name="Hitch T.C.A."/>
            <person name="Clavel T."/>
        </authorList>
    </citation>
    <scope>NUCLEOTIDE SEQUENCE [LARGE SCALE GENOMIC DNA]</scope>
    <source>
        <strain evidence="2 3">CLA-JM-H44</strain>
    </source>
</reference>
<name>A0ABV1DZS9_9FIRM</name>
<feature type="transmembrane region" description="Helical" evidence="1">
    <location>
        <begin position="25"/>
        <end position="43"/>
    </location>
</feature>
<evidence type="ECO:0000256" key="1">
    <source>
        <dbReference type="SAM" id="Phobius"/>
    </source>
</evidence>
<organism evidence="2 3">
    <name type="scientific">Solibaculum intestinale</name>
    <dbReference type="NCBI Taxonomy" id="3133165"/>
    <lineage>
        <taxon>Bacteria</taxon>
        <taxon>Bacillati</taxon>
        <taxon>Bacillota</taxon>
        <taxon>Clostridia</taxon>
        <taxon>Eubacteriales</taxon>
        <taxon>Oscillospiraceae</taxon>
        <taxon>Solibaculum</taxon>
    </lineage>
</organism>
<dbReference type="RefSeq" id="WP_349219192.1">
    <property type="nucleotide sequence ID" value="NZ_JBBMFD010000009.1"/>
</dbReference>
<keyword evidence="3" id="KW-1185">Reference proteome</keyword>
<keyword evidence="1" id="KW-0472">Membrane</keyword>
<proteinExistence type="predicted"/>
<evidence type="ECO:0008006" key="4">
    <source>
        <dbReference type="Google" id="ProtNLM"/>
    </source>
</evidence>
<keyword evidence="1" id="KW-1133">Transmembrane helix</keyword>
<accession>A0ABV1DZS9</accession>
<dbReference type="Proteomes" id="UP001489509">
    <property type="component" value="Unassembled WGS sequence"/>
</dbReference>
<keyword evidence="1" id="KW-0812">Transmembrane</keyword>
<sequence>MEPVHIPTNFTDAGKILGMFPIRNTVEAVALGIPTLMLLLSILPFGLVWNLVGCLIVIVPLCGFALMGIRDYSLLTFVRVYWNWRRNRKILIYGGETAICPRKNACRI</sequence>
<evidence type="ECO:0000313" key="2">
    <source>
        <dbReference type="EMBL" id="MEQ2440554.1"/>
    </source>
</evidence>
<comment type="caution">
    <text evidence="2">The sequence shown here is derived from an EMBL/GenBank/DDBJ whole genome shotgun (WGS) entry which is preliminary data.</text>
</comment>